<accession>A0ABC8TXL9</accession>
<proteinExistence type="predicted"/>
<keyword evidence="2" id="KW-1185">Reference proteome</keyword>
<dbReference type="Proteomes" id="UP001642360">
    <property type="component" value="Unassembled WGS sequence"/>
</dbReference>
<gene>
    <name evidence="1" type="ORF">ILEXP_LOCUS42225</name>
</gene>
<reference evidence="1 2" key="1">
    <citation type="submission" date="2024-02" db="EMBL/GenBank/DDBJ databases">
        <authorList>
            <person name="Vignale AGUSTIN F."/>
            <person name="Sosa J E."/>
            <person name="Modenutti C."/>
        </authorList>
    </citation>
    <scope>NUCLEOTIDE SEQUENCE [LARGE SCALE GENOMIC DNA]</scope>
</reference>
<dbReference type="AlphaFoldDB" id="A0ABC8TXL9"/>
<protein>
    <submittedName>
        <fullName evidence="1">Uncharacterized protein</fullName>
    </submittedName>
</protein>
<organism evidence="1 2">
    <name type="scientific">Ilex paraguariensis</name>
    <name type="common">yerba mate</name>
    <dbReference type="NCBI Taxonomy" id="185542"/>
    <lineage>
        <taxon>Eukaryota</taxon>
        <taxon>Viridiplantae</taxon>
        <taxon>Streptophyta</taxon>
        <taxon>Embryophyta</taxon>
        <taxon>Tracheophyta</taxon>
        <taxon>Spermatophyta</taxon>
        <taxon>Magnoliopsida</taxon>
        <taxon>eudicotyledons</taxon>
        <taxon>Gunneridae</taxon>
        <taxon>Pentapetalae</taxon>
        <taxon>asterids</taxon>
        <taxon>campanulids</taxon>
        <taxon>Aquifoliales</taxon>
        <taxon>Aquifoliaceae</taxon>
        <taxon>Ilex</taxon>
    </lineage>
</organism>
<name>A0ABC8TXL9_9AQUA</name>
<sequence>MATEARLLNLKQQIVDEVPLVQFVDRLAIPRRSLLRHTHPPPSGPLLTPLPRGEQAEAFFEILELLDSNGSKIGAMAEKINDMQNIVLSSIQQTLDEVYDSLTNKVSRLMRLLSIHCDVKMIKAVGFKSQLFGYIVPITILDFPENQQAIMVAEARRLNLKKSKLLMKFLRFNL</sequence>
<comment type="caution">
    <text evidence="1">The sequence shown here is derived from an EMBL/GenBank/DDBJ whole genome shotgun (WGS) entry which is preliminary data.</text>
</comment>
<evidence type="ECO:0000313" key="1">
    <source>
        <dbReference type="EMBL" id="CAK9172576.1"/>
    </source>
</evidence>
<dbReference type="EMBL" id="CAUOFW020006024">
    <property type="protein sequence ID" value="CAK9172576.1"/>
    <property type="molecule type" value="Genomic_DNA"/>
</dbReference>
<evidence type="ECO:0000313" key="2">
    <source>
        <dbReference type="Proteomes" id="UP001642360"/>
    </source>
</evidence>